<dbReference type="GO" id="GO:0005813">
    <property type="term" value="C:centrosome"/>
    <property type="evidence" value="ECO:0007669"/>
    <property type="project" value="TreeGrafter"/>
</dbReference>
<evidence type="ECO:0000313" key="8">
    <source>
        <dbReference type="EMBL" id="CAH1776953.1"/>
    </source>
</evidence>
<dbReference type="AlphaFoldDB" id="A0A8S4N899"/>
<protein>
    <recommendedName>
        <fullName evidence="7">Cytoskeleton-associated protein 2 C-terminal domain-containing protein</fullName>
    </recommendedName>
</protein>
<dbReference type="GO" id="GO:0005829">
    <property type="term" value="C:cytosol"/>
    <property type="evidence" value="ECO:0007669"/>
    <property type="project" value="TreeGrafter"/>
</dbReference>
<evidence type="ECO:0000256" key="1">
    <source>
        <dbReference type="ARBA" id="ARBA00004245"/>
    </source>
</evidence>
<dbReference type="Proteomes" id="UP000749559">
    <property type="component" value="Unassembled WGS sequence"/>
</dbReference>
<dbReference type="GO" id="GO:0072686">
    <property type="term" value="C:mitotic spindle"/>
    <property type="evidence" value="ECO:0007669"/>
    <property type="project" value="TreeGrafter"/>
</dbReference>
<evidence type="ECO:0000256" key="2">
    <source>
        <dbReference type="ARBA" id="ARBA00009468"/>
    </source>
</evidence>
<keyword evidence="5" id="KW-0206">Cytoskeleton</keyword>
<evidence type="ECO:0000259" key="7">
    <source>
        <dbReference type="Pfam" id="PF15297"/>
    </source>
</evidence>
<evidence type="ECO:0000256" key="3">
    <source>
        <dbReference type="ARBA" id="ARBA00022490"/>
    </source>
</evidence>
<dbReference type="OrthoDB" id="6288182at2759"/>
<dbReference type="InterPro" id="IPR052855">
    <property type="entry name" value="CKAP2-like"/>
</dbReference>
<comment type="subcellular location">
    <subcellularLocation>
        <location evidence="1">Cytoplasm</location>
        <location evidence="1">Cytoskeleton</location>
    </subcellularLocation>
</comment>
<dbReference type="PANTHER" id="PTHR47078">
    <property type="entry name" value="CYTOSKELETON-ASSOCIATED PROTEIN 2-LIKE"/>
    <property type="match status" value="1"/>
</dbReference>
<keyword evidence="9" id="KW-1185">Reference proteome</keyword>
<dbReference type="InterPro" id="IPR029197">
    <property type="entry name" value="CKAP2_C"/>
</dbReference>
<dbReference type="Gene3D" id="1.25.40.430">
    <property type="match status" value="1"/>
</dbReference>
<feature type="domain" description="Cytoskeleton-associated protein 2 C-terminal" evidence="7">
    <location>
        <begin position="375"/>
        <end position="468"/>
    </location>
</feature>
<dbReference type="PANTHER" id="PTHR47078:SF1">
    <property type="entry name" value="CYTOSKELETON-ASSOCIATED PROTEIN 2-LIKE"/>
    <property type="match status" value="1"/>
</dbReference>
<feature type="region of interest" description="Disordered" evidence="6">
    <location>
        <begin position="466"/>
        <end position="486"/>
    </location>
</feature>
<feature type="non-terminal residue" evidence="8">
    <location>
        <position position="576"/>
    </location>
</feature>
<dbReference type="EMBL" id="CAIIXF020000002">
    <property type="protein sequence ID" value="CAH1776953.1"/>
    <property type="molecule type" value="Genomic_DNA"/>
</dbReference>
<evidence type="ECO:0000256" key="5">
    <source>
        <dbReference type="ARBA" id="ARBA00023212"/>
    </source>
</evidence>
<feature type="region of interest" description="Disordered" evidence="6">
    <location>
        <begin position="93"/>
        <end position="138"/>
    </location>
</feature>
<organism evidence="8 9">
    <name type="scientific">Owenia fusiformis</name>
    <name type="common">Polychaete worm</name>
    <dbReference type="NCBI Taxonomy" id="6347"/>
    <lineage>
        <taxon>Eukaryota</taxon>
        <taxon>Metazoa</taxon>
        <taxon>Spiralia</taxon>
        <taxon>Lophotrochozoa</taxon>
        <taxon>Annelida</taxon>
        <taxon>Polychaeta</taxon>
        <taxon>Sedentaria</taxon>
        <taxon>Canalipalpata</taxon>
        <taxon>Sabellida</taxon>
        <taxon>Oweniida</taxon>
        <taxon>Oweniidae</taxon>
        <taxon>Owenia</taxon>
    </lineage>
</organism>
<feature type="compositionally biased region" description="Basic residues" evidence="6">
    <location>
        <begin position="239"/>
        <end position="251"/>
    </location>
</feature>
<reference evidence="8" key="1">
    <citation type="submission" date="2022-03" db="EMBL/GenBank/DDBJ databases">
        <authorList>
            <person name="Martin C."/>
        </authorList>
    </citation>
    <scope>NUCLEOTIDE SEQUENCE</scope>
</reference>
<feature type="compositionally biased region" description="Basic and acidic residues" evidence="6">
    <location>
        <begin position="99"/>
        <end position="110"/>
    </location>
</feature>
<feature type="region of interest" description="Disordered" evidence="6">
    <location>
        <begin position="212"/>
        <end position="284"/>
    </location>
</feature>
<evidence type="ECO:0000256" key="4">
    <source>
        <dbReference type="ARBA" id="ARBA00022553"/>
    </source>
</evidence>
<dbReference type="Pfam" id="PF15297">
    <property type="entry name" value="CKAP2_C"/>
    <property type="match status" value="1"/>
</dbReference>
<comment type="similarity">
    <text evidence="2">Belongs to the CKAP2 family.</text>
</comment>
<feature type="compositionally biased region" description="Polar residues" evidence="6">
    <location>
        <begin position="120"/>
        <end position="138"/>
    </location>
</feature>
<comment type="caution">
    <text evidence="8">The sequence shown here is derived from an EMBL/GenBank/DDBJ whole genome shotgun (WGS) entry which is preliminary data.</text>
</comment>
<feature type="region of interest" description="Disordered" evidence="6">
    <location>
        <begin position="1"/>
        <end position="31"/>
    </location>
</feature>
<gene>
    <name evidence="8" type="ORF">OFUS_LOCUS4077</name>
</gene>
<name>A0A8S4N899_OWEFU</name>
<proteinExistence type="inferred from homology"/>
<feature type="compositionally biased region" description="Polar residues" evidence="6">
    <location>
        <begin position="252"/>
        <end position="263"/>
    </location>
</feature>
<keyword evidence="3" id="KW-0963">Cytoplasm</keyword>
<evidence type="ECO:0000313" key="9">
    <source>
        <dbReference type="Proteomes" id="UP000749559"/>
    </source>
</evidence>
<keyword evidence="4" id="KW-0597">Phosphoprotein</keyword>
<accession>A0A8S4N899</accession>
<sequence>GVKSATKQPIGSMGVKSATKQAIGSVGVKSATKQPIGSVGVKSATKQAVGSVGIKAHKGAVHQSTRAREPKRISLIDRQSLYIRPGSRKANVFDFESDTENKPKKSKPNERQSLYIRPASSLSKSGKTSNCNTTTRQANNIESKAKEVAIEKQNTKQTDNEVTESVEPIGTKATAAIPQTNTEVQPEFNELLQHTENPRKSILKRRDTFEISPDDSFSATTYRESSCPSPTATPAPLPRHTKRSKATHKTIRNVQFTTPTRSSPRLRKSFAKTPIKSPRPHMTPANIRRLELETWLESKGKTPSKFRHICCFHDQMDKKKTKRTKHRLSEAELDQQQKQLELESVQLNLGSQLAEANSGSDTDTPAMQHVDPVEDKLTEMLDECMILYEAECPIKSINSWLEEMLKNIPSARTSAQFWITKARIAEEDGGFPAALNVYEQASRNSAKPPDMLAEALKEFLIRMQERNHAKQSAAQTPRRPRHTSDENVFQSSAIKYSINEAPTPFFKRLRSKVDGAGSPQCAVVTPVRRSTRKSIGSLPRKFQDHCTIVDSLDSIVKDGNTLFRANHALKQEPDDI</sequence>
<feature type="compositionally biased region" description="Polar residues" evidence="6">
    <location>
        <begin position="215"/>
        <end position="224"/>
    </location>
</feature>
<evidence type="ECO:0000256" key="6">
    <source>
        <dbReference type="SAM" id="MobiDB-lite"/>
    </source>
</evidence>